<dbReference type="Proteomes" id="UP000501602">
    <property type="component" value="Chromosome"/>
</dbReference>
<dbReference type="EMBL" id="CP051180">
    <property type="protein sequence ID" value="QIZ78689.1"/>
    <property type="molecule type" value="Genomic_DNA"/>
</dbReference>
<evidence type="ECO:0000313" key="2">
    <source>
        <dbReference type="Proteomes" id="UP000501602"/>
    </source>
</evidence>
<keyword evidence="2" id="KW-1185">Reference proteome</keyword>
<dbReference type="SUPFAM" id="SSF55469">
    <property type="entry name" value="FMN-dependent nitroreductase-like"/>
    <property type="match status" value="1"/>
</dbReference>
<accession>A0A6H1UJ84</accession>
<dbReference type="KEGG" id="fes:HER31_18355"/>
<proteinExistence type="predicted"/>
<sequence length="64" mass="6729">MSADMMGAYAATNTDESGYNGNWTEAQVYIALGNVLHTLARLGIDATPIEGAGKALIGEKLKRS</sequence>
<dbReference type="InterPro" id="IPR000415">
    <property type="entry name" value="Nitroreductase-like"/>
</dbReference>
<reference evidence="1 2" key="1">
    <citation type="submission" date="2020-04" db="EMBL/GenBank/DDBJ databases">
        <title>Ferrimonas sp. S7 isolated from sea water.</title>
        <authorList>
            <person name="Bae S.S."/>
            <person name="Baek K."/>
        </authorList>
    </citation>
    <scope>NUCLEOTIDE SEQUENCE [LARGE SCALE GENOMIC DNA]</scope>
    <source>
        <strain evidence="1 2">S7</strain>
    </source>
</reference>
<dbReference type="AlphaFoldDB" id="A0A6H1UJ84"/>
<organism evidence="1 2">
    <name type="scientific">Ferrimonas lipolytica</name>
    <dbReference type="NCBI Taxonomy" id="2724191"/>
    <lineage>
        <taxon>Bacteria</taxon>
        <taxon>Pseudomonadati</taxon>
        <taxon>Pseudomonadota</taxon>
        <taxon>Gammaproteobacteria</taxon>
        <taxon>Alteromonadales</taxon>
        <taxon>Ferrimonadaceae</taxon>
        <taxon>Ferrimonas</taxon>
    </lineage>
</organism>
<dbReference type="Gene3D" id="3.40.109.10">
    <property type="entry name" value="NADH Oxidase"/>
    <property type="match status" value="1"/>
</dbReference>
<protein>
    <submittedName>
        <fullName evidence="1">Uncharacterized protein</fullName>
    </submittedName>
</protein>
<gene>
    <name evidence="1" type="ORF">HER31_18355</name>
</gene>
<dbReference type="GO" id="GO:0016491">
    <property type="term" value="F:oxidoreductase activity"/>
    <property type="evidence" value="ECO:0007669"/>
    <property type="project" value="InterPro"/>
</dbReference>
<name>A0A6H1UJ84_9GAMM</name>
<evidence type="ECO:0000313" key="1">
    <source>
        <dbReference type="EMBL" id="QIZ78689.1"/>
    </source>
</evidence>